<organism evidence="1 2">
    <name type="scientific">Rubinisphaera italica</name>
    <dbReference type="NCBI Taxonomy" id="2527969"/>
    <lineage>
        <taxon>Bacteria</taxon>
        <taxon>Pseudomonadati</taxon>
        <taxon>Planctomycetota</taxon>
        <taxon>Planctomycetia</taxon>
        <taxon>Planctomycetales</taxon>
        <taxon>Planctomycetaceae</taxon>
        <taxon>Rubinisphaera</taxon>
    </lineage>
</organism>
<accession>A0A5C5XKB9</accession>
<gene>
    <name evidence="1" type="ORF">Pan54_41330</name>
</gene>
<dbReference type="EMBL" id="SJPG01000001">
    <property type="protein sequence ID" value="TWT63380.1"/>
    <property type="molecule type" value="Genomic_DNA"/>
</dbReference>
<evidence type="ECO:0000313" key="1">
    <source>
        <dbReference type="EMBL" id="TWT63380.1"/>
    </source>
</evidence>
<sequence length="125" mass="14500">MRSLPYSIELREMAGDDLHTSLGVKNSINDKVLRMLKSRANFRSKTGEDHEYDLVAWYKCILTCQKLAFDGRIRQDSENITVSELYKKDRTPEALEVELHEIEAKAILPERISLVELARIHEKNL</sequence>
<dbReference type="RefSeq" id="WP_146505139.1">
    <property type="nucleotide sequence ID" value="NZ_SJPG01000001.1"/>
</dbReference>
<dbReference type="Proteomes" id="UP000316095">
    <property type="component" value="Unassembled WGS sequence"/>
</dbReference>
<name>A0A5C5XKB9_9PLAN</name>
<dbReference type="AlphaFoldDB" id="A0A5C5XKB9"/>
<protein>
    <submittedName>
        <fullName evidence="1">Uncharacterized protein</fullName>
    </submittedName>
</protein>
<reference evidence="1 2" key="1">
    <citation type="submission" date="2019-02" db="EMBL/GenBank/DDBJ databases">
        <title>Deep-cultivation of Planctomycetes and their phenomic and genomic characterization uncovers novel biology.</title>
        <authorList>
            <person name="Wiegand S."/>
            <person name="Jogler M."/>
            <person name="Boedeker C."/>
            <person name="Pinto D."/>
            <person name="Vollmers J."/>
            <person name="Rivas-Marin E."/>
            <person name="Kohn T."/>
            <person name="Peeters S.H."/>
            <person name="Heuer A."/>
            <person name="Rast P."/>
            <person name="Oberbeckmann S."/>
            <person name="Bunk B."/>
            <person name="Jeske O."/>
            <person name="Meyerdierks A."/>
            <person name="Storesund J.E."/>
            <person name="Kallscheuer N."/>
            <person name="Luecker S."/>
            <person name="Lage O.M."/>
            <person name="Pohl T."/>
            <person name="Merkel B.J."/>
            <person name="Hornburger P."/>
            <person name="Mueller R.-W."/>
            <person name="Bruemmer F."/>
            <person name="Labrenz M."/>
            <person name="Spormann A.M."/>
            <person name="Op Den Camp H."/>
            <person name="Overmann J."/>
            <person name="Amann R."/>
            <person name="Jetten M.S.M."/>
            <person name="Mascher T."/>
            <person name="Medema M.H."/>
            <person name="Devos D.P."/>
            <person name="Kaster A.-K."/>
            <person name="Ovreas L."/>
            <person name="Rohde M."/>
            <person name="Galperin M.Y."/>
            <person name="Jogler C."/>
        </authorList>
    </citation>
    <scope>NUCLEOTIDE SEQUENCE [LARGE SCALE GENOMIC DNA]</scope>
    <source>
        <strain evidence="1 2">Pan54</strain>
    </source>
</reference>
<proteinExistence type="predicted"/>
<keyword evidence="2" id="KW-1185">Reference proteome</keyword>
<comment type="caution">
    <text evidence="1">The sequence shown here is derived from an EMBL/GenBank/DDBJ whole genome shotgun (WGS) entry which is preliminary data.</text>
</comment>
<evidence type="ECO:0000313" key="2">
    <source>
        <dbReference type="Proteomes" id="UP000316095"/>
    </source>
</evidence>